<dbReference type="InterPro" id="IPR036049">
    <property type="entry name" value="Ribosomal_uL29_sf"/>
</dbReference>
<dbReference type="InterPro" id="IPR045059">
    <property type="entry name" value="Ribosomal_uL29_euk"/>
</dbReference>
<dbReference type="AlphaFoldDB" id="A0A8D0FB13"/>
<proteinExistence type="predicted"/>
<protein>
    <recommendedName>
        <fullName evidence="1">Large ribosomal subunit protein uL29</fullName>
    </recommendedName>
</protein>
<dbReference type="GO" id="GO:0003729">
    <property type="term" value="F:mRNA binding"/>
    <property type="evidence" value="ECO:0007669"/>
    <property type="project" value="TreeGrafter"/>
</dbReference>
<reference evidence="2" key="1">
    <citation type="submission" date="2025-08" db="UniProtKB">
        <authorList>
            <consortium name="Ensembl"/>
        </authorList>
    </citation>
    <scope>IDENTIFICATION</scope>
</reference>
<dbReference type="GO" id="GO:0022625">
    <property type="term" value="C:cytosolic large ribosomal subunit"/>
    <property type="evidence" value="ECO:0007669"/>
    <property type="project" value="InterPro"/>
</dbReference>
<dbReference type="PANTHER" id="PTHR45722:SF2">
    <property type="entry name" value="LARGE RIBOSOMAL SUBUNIT PROTEIN UL29-RELATED"/>
    <property type="match status" value="1"/>
</dbReference>
<dbReference type="PANTHER" id="PTHR45722">
    <property type="entry name" value="60S RIBOSOMAL PROTEIN L35"/>
    <property type="match status" value="1"/>
</dbReference>
<accession>A0A8D0FB13</accession>
<evidence type="ECO:0000313" key="2">
    <source>
        <dbReference type="Ensembl" id="ENSSOCP00000014304.1"/>
    </source>
</evidence>
<evidence type="ECO:0000256" key="1">
    <source>
        <dbReference type="ARBA" id="ARBA00035204"/>
    </source>
</evidence>
<dbReference type="Proteomes" id="UP000694551">
    <property type="component" value="Unplaced"/>
</dbReference>
<organism evidence="2 3">
    <name type="scientific">Strix occidentalis caurina</name>
    <name type="common">northern spotted owl</name>
    <dbReference type="NCBI Taxonomy" id="311401"/>
    <lineage>
        <taxon>Eukaryota</taxon>
        <taxon>Metazoa</taxon>
        <taxon>Chordata</taxon>
        <taxon>Craniata</taxon>
        <taxon>Vertebrata</taxon>
        <taxon>Euteleostomi</taxon>
        <taxon>Archelosauria</taxon>
        <taxon>Archosauria</taxon>
        <taxon>Dinosauria</taxon>
        <taxon>Saurischia</taxon>
        <taxon>Theropoda</taxon>
        <taxon>Coelurosauria</taxon>
        <taxon>Aves</taxon>
        <taxon>Neognathae</taxon>
        <taxon>Neoaves</taxon>
        <taxon>Telluraves</taxon>
        <taxon>Strigiformes</taxon>
        <taxon>Strigidae</taxon>
        <taxon>Strix</taxon>
    </lineage>
</organism>
<reference evidence="2" key="2">
    <citation type="submission" date="2025-09" db="UniProtKB">
        <authorList>
            <consortium name="Ensembl"/>
        </authorList>
    </citation>
    <scope>IDENTIFICATION</scope>
</reference>
<dbReference type="GO" id="GO:0006412">
    <property type="term" value="P:translation"/>
    <property type="evidence" value="ECO:0007669"/>
    <property type="project" value="InterPro"/>
</dbReference>
<sequence>MADIKEPLMQLDDQKLEQAQSHIVRVLVETNFKLSKIHVVFRSIARAMAVVSQYQKENLRKFYKDFPSWFIQQGEGNCGCIDPLRISAEGLYRI</sequence>
<dbReference type="Gene3D" id="1.10.287.310">
    <property type="match status" value="1"/>
</dbReference>
<dbReference type="Ensembl" id="ENSSOCT00000014680.1">
    <property type="protein sequence ID" value="ENSSOCP00000014304.1"/>
    <property type="gene ID" value="ENSSOCG00000010818.1"/>
</dbReference>
<dbReference type="GO" id="GO:0003735">
    <property type="term" value="F:structural constituent of ribosome"/>
    <property type="evidence" value="ECO:0007669"/>
    <property type="project" value="InterPro"/>
</dbReference>
<keyword evidence="3" id="KW-1185">Reference proteome</keyword>
<name>A0A8D0FB13_STROC</name>
<evidence type="ECO:0000313" key="3">
    <source>
        <dbReference type="Proteomes" id="UP000694551"/>
    </source>
</evidence>
<dbReference type="GO" id="GO:0000463">
    <property type="term" value="P:maturation of LSU-rRNA from tricistronic rRNA transcript (SSU-rRNA, 5.8S rRNA, LSU-rRNA)"/>
    <property type="evidence" value="ECO:0007669"/>
    <property type="project" value="InterPro"/>
</dbReference>